<dbReference type="SUPFAM" id="SSF102405">
    <property type="entry name" value="MCP/YpsA-like"/>
    <property type="match status" value="1"/>
</dbReference>
<dbReference type="PANTHER" id="PTHR43022:SF1">
    <property type="entry name" value="PROTEIN SMF"/>
    <property type="match status" value="1"/>
</dbReference>
<evidence type="ECO:0000256" key="1">
    <source>
        <dbReference type="ARBA" id="ARBA00006525"/>
    </source>
</evidence>
<evidence type="ECO:0000259" key="2">
    <source>
        <dbReference type="Pfam" id="PF02481"/>
    </source>
</evidence>
<gene>
    <name evidence="3" type="primary">dprA</name>
    <name evidence="3" type="ORF">IAC08_00935</name>
</gene>
<proteinExistence type="inferred from homology"/>
<dbReference type="PANTHER" id="PTHR43022">
    <property type="entry name" value="PROTEIN SMF"/>
    <property type="match status" value="1"/>
</dbReference>
<dbReference type="AlphaFoldDB" id="A0A9D9MZ19"/>
<sequence length="384" mass="41795">MTVEEEERVCCCALNMLFGFEPRISHAIIDTLGSASAVFGLDRAGLDEIFGPYSKYRHRICRASVDSAAEELENTYRAGGSFIGYTDRHFPALLKECPDAPSGLYYRSSLPVERIFGDRICAGVVGTRDVSEYGKEWTGRIVSAMAACGASPVVVSGLAYGVDVAAHRSALAGSLDTVAVMATGIDSVYPWRHRQVAEDICCHGALVSDFPLGTSPLKVNFLRRNRIIAGLCRSIVLVESRIRGGGMVTAGLAFSYGREVYALPGRADDPRSQGCNWLIRTGRAEAVFSAEDYVRSCGMGTVCRKRPVGPDEDMKMTYAGRASEENINGMSRILSVVRGHRGITLDDLCAESGLTWSQMMEYVGHLEADGFLHVDFLQRCSIAR</sequence>
<dbReference type="InterPro" id="IPR003488">
    <property type="entry name" value="DprA"/>
</dbReference>
<dbReference type="InterPro" id="IPR057666">
    <property type="entry name" value="DrpA_SLOG"/>
</dbReference>
<accession>A0A9D9MZ19</accession>
<reference evidence="3" key="2">
    <citation type="journal article" date="2021" name="PeerJ">
        <title>Extensive microbial diversity within the chicken gut microbiome revealed by metagenomics and culture.</title>
        <authorList>
            <person name="Gilroy R."/>
            <person name="Ravi A."/>
            <person name="Getino M."/>
            <person name="Pursley I."/>
            <person name="Horton D.L."/>
            <person name="Alikhan N.F."/>
            <person name="Baker D."/>
            <person name="Gharbi K."/>
            <person name="Hall N."/>
            <person name="Watson M."/>
            <person name="Adriaenssens E.M."/>
            <person name="Foster-Nyarko E."/>
            <person name="Jarju S."/>
            <person name="Secka A."/>
            <person name="Antonio M."/>
            <person name="Oren A."/>
            <person name="Chaudhuri R.R."/>
            <person name="La Ragione R."/>
            <person name="Hildebrand F."/>
            <person name="Pallen M.J."/>
        </authorList>
    </citation>
    <scope>NUCLEOTIDE SEQUENCE</scope>
    <source>
        <strain evidence="3">B1-3475</strain>
    </source>
</reference>
<protein>
    <submittedName>
        <fullName evidence="3">DNA-protecting protein DprA</fullName>
    </submittedName>
</protein>
<name>A0A9D9MZ19_9BACT</name>
<feature type="domain" description="Smf/DprA SLOG" evidence="2">
    <location>
        <begin position="82"/>
        <end position="295"/>
    </location>
</feature>
<comment type="caution">
    <text evidence="3">The sequence shown here is derived from an EMBL/GenBank/DDBJ whole genome shotgun (WGS) entry which is preliminary data.</text>
</comment>
<comment type="similarity">
    <text evidence="1">Belongs to the DprA/Smf family.</text>
</comment>
<dbReference type="Proteomes" id="UP000823617">
    <property type="component" value="Unassembled WGS sequence"/>
</dbReference>
<dbReference type="Gene3D" id="3.40.50.450">
    <property type="match status" value="1"/>
</dbReference>
<dbReference type="Pfam" id="PF02481">
    <property type="entry name" value="DNA_processg_A"/>
    <property type="match status" value="1"/>
</dbReference>
<dbReference type="NCBIfam" id="TIGR00732">
    <property type="entry name" value="dprA"/>
    <property type="match status" value="1"/>
</dbReference>
<reference evidence="3" key="1">
    <citation type="submission" date="2020-10" db="EMBL/GenBank/DDBJ databases">
        <authorList>
            <person name="Gilroy R."/>
        </authorList>
    </citation>
    <scope>NUCLEOTIDE SEQUENCE</scope>
    <source>
        <strain evidence="3">B1-3475</strain>
    </source>
</reference>
<evidence type="ECO:0000313" key="4">
    <source>
        <dbReference type="Proteomes" id="UP000823617"/>
    </source>
</evidence>
<evidence type="ECO:0000313" key="3">
    <source>
        <dbReference type="EMBL" id="MBO8454955.1"/>
    </source>
</evidence>
<organism evidence="3 4">
    <name type="scientific">Candidatus Cryptobacteroides intestinigallinarum</name>
    <dbReference type="NCBI Taxonomy" id="2840767"/>
    <lineage>
        <taxon>Bacteria</taxon>
        <taxon>Pseudomonadati</taxon>
        <taxon>Bacteroidota</taxon>
        <taxon>Bacteroidia</taxon>
        <taxon>Bacteroidales</taxon>
        <taxon>Candidatus Cryptobacteroides</taxon>
    </lineage>
</organism>
<dbReference type="EMBL" id="JADIMK010000008">
    <property type="protein sequence ID" value="MBO8454955.1"/>
    <property type="molecule type" value="Genomic_DNA"/>
</dbReference>
<dbReference type="GO" id="GO:0009294">
    <property type="term" value="P:DNA-mediated transformation"/>
    <property type="evidence" value="ECO:0007669"/>
    <property type="project" value="InterPro"/>
</dbReference>